<evidence type="ECO:0000313" key="1">
    <source>
        <dbReference type="EMBL" id="MEI1253005.1"/>
    </source>
</evidence>
<dbReference type="Pfam" id="PF06169">
    <property type="entry name" value="DUF982"/>
    <property type="match status" value="1"/>
</dbReference>
<protein>
    <submittedName>
        <fullName evidence="1">DUF982 domain-containing protein</fullName>
    </submittedName>
</protein>
<reference evidence="1 2" key="1">
    <citation type="submission" date="2024-01" db="EMBL/GenBank/DDBJ databases">
        <title>Draft genome sequences of three bacterial strains isolated from Acacia saligna represent a potential new species within the genus Rhizobium.</title>
        <authorList>
            <person name="Tambong J.T."/>
            <person name="Mnasri B."/>
        </authorList>
    </citation>
    <scope>NUCLEOTIDE SEQUENCE [LARGE SCALE GENOMIC DNA]</scope>
    <source>
        <strain evidence="1 2">1AS12I</strain>
    </source>
</reference>
<sequence length="149" mass="16901">MPNPASSACPADVHLSDQFLLGHRRDNLFRRSRDRSVSLLNQVERAFAHLICTDNAPWKTWRFCMSPNSHTHELRWTAPVAIRIGRRSSEFIHGPAEAIDYLEHRWPFLDGPCLDAAKRRCVEAMNSLAHIEVAREAFISAAAEAKVLT</sequence>
<evidence type="ECO:0000313" key="2">
    <source>
        <dbReference type="Proteomes" id="UP001531129"/>
    </source>
</evidence>
<dbReference type="Gene3D" id="6.10.250.730">
    <property type="match status" value="1"/>
</dbReference>
<dbReference type="InterPro" id="IPR010385">
    <property type="entry name" value="DUF982"/>
</dbReference>
<comment type="caution">
    <text evidence="1">The sequence shown here is derived from an EMBL/GenBank/DDBJ whole genome shotgun (WGS) entry which is preliminary data.</text>
</comment>
<dbReference type="RefSeq" id="WP_335921807.1">
    <property type="nucleotide sequence ID" value="NZ_JBAMYB010000033.1"/>
</dbReference>
<dbReference type="Proteomes" id="UP001531129">
    <property type="component" value="Unassembled WGS sequence"/>
</dbReference>
<gene>
    <name evidence="1" type="ORF">V8Q02_34205</name>
</gene>
<name>A0ABU8CW02_9HYPH</name>
<keyword evidence="2" id="KW-1185">Reference proteome</keyword>
<proteinExistence type="predicted"/>
<dbReference type="EMBL" id="JBAMYC010000035">
    <property type="protein sequence ID" value="MEI1253005.1"/>
    <property type="molecule type" value="Genomic_DNA"/>
</dbReference>
<organism evidence="1 2">
    <name type="scientific">Rhizobium aouanii</name>
    <dbReference type="NCBI Taxonomy" id="3118145"/>
    <lineage>
        <taxon>Bacteria</taxon>
        <taxon>Pseudomonadati</taxon>
        <taxon>Pseudomonadota</taxon>
        <taxon>Alphaproteobacteria</taxon>
        <taxon>Hyphomicrobiales</taxon>
        <taxon>Rhizobiaceae</taxon>
        <taxon>Rhizobium/Agrobacterium group</taxon>
        <taxon>Rhizobium</taxon>
    </lineage>
</organism>
<accession>A0ABU8CW02</accession>